<sequence length="124" mass="15326">MRKPILLEHNHWISIEEIEVLDHGLNWSNWVDTYPCKGRWEIELCKSDDSIFEIKIFMPASEWNQKNHHGFWRVYYGRIEFTNTKLFIWQNEDVPVSIHYYEIESEIELTIFKRKIRFRKKTHE</sequence>
<proteinExistence type="predicted"/>
<reference evidence="1 2" key="1">
    <citation type="submission" date="2017-07" db="EMBL/GenBank/DDBJ databases">
        <authorList>
            <person name="Sun Z.S."/>
            <person name="Albrecht U."/>
            <person name="Echele G."/>
            <person name="Lee C.C."/>
        </authorList>
    </citation>
    <scope>NUCLEOTIDE SEQUENCE [LARGE SCALE GENOMIC DNA]</scope>
    <source>
        <strain evidence="2">type strain: KCTC 22618</strain>
    </source>
</reference>
<dbReference type="Proteomes" id="UP000215214">
    <property type="component" value="Chromosome TJEJU"/>
</dbReference>
<organism evidence="1 2">
    <name type="scientific">Tenacibaculum jejuense</name>
    <dbReference type="NCBI Taxonomy" id="584609"/>
    <lineage>
        <taxon>Bacteria</taxon>
        <taxon>Pseudomonadati</taxon>
        <taxon>Bacteroidota</taxon>
        <taxon>Flavobacteriia</taxon>
        <taxon>Flavobacteriales</taxon>
        <taxon>Flavobacteriaceae</taxon>
        <taxon>Tenacibaculum</taxon>
    </lineage>
</organism>
<dbReference type="EMBL" id="LT899436">
    <property type="protein sequence ID" value="SNR14151.1"/>
    <property type="molecule type" value="Genomic_DNA"/>
</dbReference>
<keyword evidence="2" id="KW-1185">Reference proteome</keyword>
<accession>A0A238U4M5</accession>
<evidence type="ECO:0000313" key="1">
    <source>
        <dbReference type="EMBL" id="SNR14151.1"/>
    </source>
</evidence>
<gene>
    <name evidence="1" type="ORF">TJEJU_0352</name>
</gene>
<name>A0A238U4M5_9FLAO</name>
<dbReference type="KEGG" id="tje:TJEJU_0352"/>
<dbReference type="RefSeq" id="WP_095069015.1">
    <property type="nucleotide sequence ID" value="NZ_LT899436.1"/>
</dbReference>
<protein>
    <submittedName>
        <fullName evidence="1">Uncharacterized protein</fullName>
    </submittedName>
</protein>
<evidence type="ECO:0000313" key="2">
    <source>
        <dbReference type="Proteomes" id="UP000215214"/>
    </source>
</evidence>
<dbReference type="OrthoDB" id="9815108at2"/>
<dbReference type="AlphaFoldDB" id="A0A238U4M5"/>